<accession>W2TAD2</accession>
<keyword evidence="3" id="KW-1185">Reference proteome</keyword>
<reference evidence="3" key="1">
    <citation type="journal article" date="2014" name="Nat. Genet.">
        <title>Genome of the human hookworm Necator americanus.</title>
        <authorList>
            <person name="Tang Y.T."/>
            <person name="Gao X."/>
            <person name="Rosa B.A."/>
            <person name="Abubucker S."/>
            <person name="Hallsworth-Pepin K."/>
            <person name="Martin J."/>
            <person name="Tyagi R."/>
            <person name="Heizer E."/>
            <person name="Zhang X."/>
            <person name="Bhonagiri-Palsikar V."/>
            <person name="Minx P."/>
            <person name="Warren W.C."/>
            <person name="Wang Q."/>
            <person name="Zhan B."/>
            <person name="Hotez P.J."/>
            <person name="Sternberg P.W."/>
            <person name="Dougall A."/>
            <person name="Gaze S.T."/>
            <person name="Mulvenna J."/>
            <person name="Sotillo J."/>
            <person name="Ranganathan S."/>
            <person name="Rabelo E.M."/>
            <person name="Wilson R.K."/>
            <person name="Felgner P.L."/>
            <person name="Bethony J."/>
            <person name="Hawdon J.M."/>
            <person name="Gasser R.B."/>
            <person name="Loukas A."/>
            <person name="Mitreva M."/>
        </authorList>
    </citation>
    <scope>NUCLEOTIDE SEQUENCE [LARGE SCALE GENOMIC DNA]</scope>
</reference>
<evidence type="ECO:0000313" key="3">
    <source>
        <dbReference type="Proteomes" id="UP000053676"/>
    </source>
</evidence>
<organism evidence="2 3">
    <name type="scientific">Necator americanus</name>
    <name type="common">Human hookworm</name>
    <dbReference type="NCBI Taxonomy" id="51031"/>
    <lineage>
        <taxon>Eukaryota</taxon>
        <taxon>Metazoa</taxon>
        <taxon>Ecdysozoa</taxon>
        <taxon>Nematoda</taxon>
        <taxon>Chromadorea</taxon>
        <taxon>Rhabditida</taxon>
        <taxon>Rhabditina</taxon>
        <taxon>Rhabditomorpha</taxon>
        <taxon>Strongyloidea</taxon>
        <taxon>Ancylostomatidae</taxon>
        <taxon>Bunostominae</taxon>
        <taxon>Necator</taxon>
    </lineage>
</organism>
<sequence>MVFFLAPLAGGNSIWRLGHWERPAIGKKCIHRFAQASRKREDLKARESERPSSPAALTCT</sequence>
<evidence type="ECO:0000256" key="1">
    <source>
        <dbReference type="SAM" id="MobiDB-lite"/>
    </source>
</evidence>
<feature type="region of interest" description="Disordered" evidence="1">
    <location>
        <begin position="39"/>
        <end position="60"/>
    </location>
</feature>
<name>W2TAD2_NECAM</name>
<proteinExistence type="predicted"/>
<evidence type="ECO:0000313" key="2">
    <source>
        <dbReference type="EMBL" id="ETN78554.1"/>
    </source>
</evidence>
<dbReference type="AlphaFoldDB" id="W2TAD2"/>
<feature type="compositionally biased region" description="Basic and acidic residues" evidence="1">
    <location>
        <begin position="39"/>
        <end position="50"/>
    </location>
</feature>
<dbReference type="EMBL" id="KI659860">
    <property type="protein sequence ID" value="ETN78554.1"/>
    <property type="molecule type" value="Genomic_DNA"/>
</dbReference>
<dbReference type="KEGG" id="nai:NECAME_10288"/>
<gene>
    <name evidence="2" type="ORF">NECAME_10288</name>
</gene>
<dbReference type="Proteomes" id="UP000053676">
    <property type="component" value="Unassembled WGS sequence"/>
</dbReference>
<protein>
    <submittedName>
        <fullName evidence="2">Uncharacterized protein</fullName>
    </submittedName>
</protein>